<reference evidence="3" key="1">
    <citation type="submission" date="2025-08" db="UniProtKB">
        <authorList>
            <consortium name="RefSeq"/>
        </authorList>
    </citation>
    <scope>IDENTIFICATION</scope>
    <source>
        <tissue evidence="3">Muscle</tissue>
    </source>
</reference>
<protein>
    <submittedName>
        <fullName evidence="3">Polypeptide N-acetylgalactosaminyltransferase 2-like</fullName>
    </submittedName>
</protein>
<dbReference type="Gene3D" id="3.90.550.10">
    <property type="entry name" value="Spore Coat Polysaccharide Biosynthesis Protein SpsA, Chain A"/>
    <property type="match status" value="1"/>
</dbReference>
<dbReference type="RefSeq" id="XP_010765189.1">
    <property type="nucleotide sequence ID" value="XM_010766887.1"/>
</dbReference>
<dbReference type="PANTHER" id="PTHR11675">
    <property type="entry name" value="N-ACETYLGALACTOSAMINYLTRANSFERASE"/>
    <property type="match status" value="1"/>
</dbReference>
<keyword evidence="1" id="KW-1015">Disulfide bond</keyword>
<dbReference type="OrthoDB" id="9924649at2759"/>
<dbReference type="KEGG" id="ncc:104941753"/>
<dbReference type="GO" id="GO:0005794">
    <property type="term" value="C:Golgi apparatus"/>
    <property type="evidence" value="ECO:0007669"/>
    <property type="project" value="TreeGrafter"/>
</dbReference>
<dbReference type="Proteomes" id="UP000504611">
    <property type="component" value="Unplaced"/>
</dbReference>
<gene>
    <name evidence="3" type="primary">LOC104941753</name>
</gene>
<dbReference type="GO" id="GO:0004653">
    <property type="term" value="F:polypeptide N-acetylgalactosaminyltransferase activity"/>
    <property type="evidence" value="ECO:0007669"/>
    <property type="project" value="TreeGrafter"/>
</dbReference>
<dbReference type="PANTHER" id="PTHR11675:SF37">
    <property type="entry name" value="POLYPEPTIDE N-ACETYLGALACTOSAMINYLTRANSFERASE 18"/>
    <property type="match status" value="1"/>
</dbReference>
<evidence type="ECO:0000256" key="1">
    <source>
        <dbReference type="ARBA" id="ARBA00023157"/>
    </source>
</evidence>
<proteinExistence type="predicted"/>
<sequence length="134" mass="15853">MLNVDLSYCIPYFGQNSPATMYHCLWDYLFSHLKHRAEPILQRIKEDRTRVVSPSFDNIKFDTFEIEEYPLSAQGFDWELWCRYLNPPKSWWTQRNHTAPIRHKRGDNGKDIPTRASKNSNTLCQNGLAIEHSH</sequence>
<dbReference type="AlphaFoldDB" id="A0A6I9MF45"/>
<dbReference type="GO" id="GO:0006493">
    <property type="term" value="P:protein O-linked glycosylation"/>
    <property type="evidence" value="ECO:0007669"/>
    <property type="project" value="TreeGrafter"/>
</dbReference>
<accession>A0A6I9MF45</accession>
<dbReference type="InterPro" id="IPR029044">
    <property type="entry name" value="Nucleotide-diphossugar_trans"/>
</dbReference>
<organism evidence="2 3">
    <name type="scientific">Notothenia coriiceps</name>
    <name type="common">black rockcod</name>
    <dbReference type="NCBI Taxonomy" id="8208"/>
    <lineage>
        <taxon>Eukaryota</taxon>
        <taxon>Metazoa</taxon>
        <taxon>Chordata</taxon>
        <taxon>Craniata</taxon>
        <taxon>Vertebrata</taxon>
        <taxon>Euteleostomi</taxon>
        <taxon>Actinopterygii</taxon>
        <taxon>Neopterygii</taxon>
        <taxon>Teleostei</taxon>
        <taxon>Neoteleostei</taxon>
        <taxon>Acanthomorphata</taxon>
        <taxon>Eupercaria</taxon>
        <taxon>Perciformes</taxon>
        <taxon>Notothenioidei</taxon>
        <taxon>Nototheniidae</taxon>
        <taxon>Notothenia</taxon>
    </lineage>
</organism>
<keyword evidence="2" id="KW-1185">Reference proteome</keyword>
<dbReference type="GeneID" id="104941753"/>
<evidence type="ECO:0000313" key="3">
    <source>
        <dbReference type="RefSeq" id="XP_010765189.1"/>
    </source>
</evidence>
<name>A0A6I9MF45_9TELE</name>
<evidence type="ECO:0000313" key="2">
    <source>
        <dbReference type="Proteomes" id="UP000504611"/>
    </source>
</evidence>